<protein>
    <submittedName>
        <fullName evidence="1">Uncharacterized protein</fullName>
    </submittedName>
</protein>
<accession>A0A0E9WD45</accession>
<dbReference type="EMBL" id="GBXM01021164">
    <property type="protein sequence ID" value="JAH87413.1"/>
    <property type="molecule type" value="Transcribed_RNA"/>
</dbReference>
<sequence>MCCRCACRKLIQFNQSLVKHSFVRFCCLYQFLLLC</sequence>
<reference evidence="1" key="1">
    <citation type="submission" date="2014-11" db="EMBL/GenBank/DDBJ databases">
        <authorList>
            <person name="Amaro Gonzalez C."/>
        </authorList>
    </citation>
    <scope>NUCLEOTIDE SEQUENCE</scope>
</reference>
<proteinExistence type="predicted"/>
<reference evidence="1" key="2">
    <citation type="journal article" date="2015" name="Fish Shellfish Immunol.">
        <title>Early steps in the European eel (Anguilla anguilla)-Vibrio vulnificus interaction in the gills: Role of the RtxA13 toxin.</title>
        <authorList>
            <person name="Callol A."/>
            <person name="Pajuelo D."/>
            <person name="Ebbesson L."/>
            <person name="Teles M."/>
            <person name="MacKenzie S."/>
            <person name="Amaro C."/>
        </authorList>
    </citation>
    <scope>NUCLEOTIDE SEQUENCE</scope>
</reference>
<dbReference type="AlphaFoldDB" id="A0A0E9WD45"/>
<name>A0A0E9WD45_ANGAN</name>
<evidence type="ECO:0000313" key="1">
    <source>
        <dbReference type="EMBL" id="JAH87413.1"/>
    </source>
</evidence>
<organism evidence="1">
    <name type="scientific">Anguilla anguilla</name>
    <name type="common">European freshwater eel</name>
    <name type="synonym">Muraena anguilla</name>
    <dbReference type="NCBI Taxonomy" id="7936"/>
    <lineage>
        <taxon>Eukaryota</taxon>
        <taxon>Metazoa</taxon>
        <taxon>Chordata</taxon>
        <taxon>Craniata</taxon>
        <taxon>Vertebrata</taxon>
        <taxon>Euteleostomi</taxon>
        <taxon>Actinopterygii</taxon>
        <taxon>Neopterygii</taxon>
        <taxon>Teleostei</taxon>
        <taxon>Anguilliformes</taxon>
        <taxon>Anguillidae</taxon>
        <taxon>Anguilla</taxon>
    </lineage>
</organism>